<dbReference type="EMBL" id="RQXV01000005">
    <property type="protein sequence ID" value="RRC99170.1"/>
    <property type="molecule type" value="Genomic_DNA"/>
</dbReference>
<dbReference type="Gene3D" id="3.30.2010.10">
    <property type="entry name" value="Metalloproteases ('zincins'), catalytic domain"/>
    <property type="match status" value="1"/>
</dbReference>
<name>A0A3P1SQ18_9GAMM</name>
<dbReference type="PANTHER" id="PTHR43221">
    <property type="entry name" value="PROTEASE HTPX"/>
    <property type="match status" value="1"/>
</dbReference>
<dbReference type="AlphaFoldDB" id="A0A3P1SQ18"/>
<dbReference type="CDD" id="cd07340">
    <property type="entry name" value="M48B_Htpx_like"/>
    <property type="match status" value="1"/>
</dbReference>
<dbReference type="GO" id="GO:0046872">
    <property type="term" value="F:metal ion binding"/>
    <property type="evidence" value="ECO:0007669"/>
    <property type="project" value="UniProtKB-KW"/>
</dbReference>
<dbReference type="Pfam" id="PF01435">
    <property type="entry name" value="Peptidase_M48"/>
    <property type="match status" value="1"/>
</dbReference>
<feature type="transmembrane region" description="Helical" evidence="11">
    <location>
        <begin position="191"/>
        <end position="209"/>
    </location>
</feature>
<keyword evidence="5" id="KW-0479">Metal-binding</keyword>
<comment type="caution">
    <text evidence="13">The sequence shown here is derived from an EMBL/GenBank/DDBJ whole genome shotgun (WGS) entry which is preliminary data.</text>
</comment>
<evidence type="ECO:0000313" key="13">
    <source>
        <dbReference type="EMBL" id="RRC99170.1"/>
    </source>
</evidence>
<dbReference type="GO" id="GO:0004222">
    <property type="term" value="F:metalloendopeptidase activity"/>
    <property type="evidence" value="ECO:0007669"/>
    <property type="project" value="InterPro"/>
</dbReference>
<protein>
    <recommendedName>
        <fullName evidence="12">Peptidase M48 domain-containing protein</fullName>
    </recommendedName>
</protein>
<keyword evidence="3" id="KW-0645">Protease</keyword>
<keyword evidence="9" id="KW-0482">Metalloprotease</keyword>
<evidence type="ECO:0000256" key="5">
    <source>
        <dbReference type="ARBA" id="ARBA00022723"/>
    </source>
</evidence>
<dbReference type="OrthoDB" id="15218at2"/>
<dbReference type="RefSeq" id="WP_124926006.1">
    <property type="nucleotide sequence ID" value="NZ_BMOH01000004.1"/>
</dbReference>
<evidence type="ECO:0000256" key="8">
    <source>
        <dbReference type="ARBA" id="ARBA00022989"/>
    </source>
</evidence>
<evidence type="ECO:0000256" key="9">
    <source>
        <dbReference type="ARBA" id="ARBA00023049"/>
    </source>
</evidence>
<gene>
    <name evidence="13" type="ORF">EHS89_09955</name>
</gene>
<feature type="transmembrane region" description="Helical" evidence="11">
    <location>
        <begin position="229"/>
        <end position="251"/>
    </location>
</feature>
<dbReference type="PANTHER" id="PTHR43221:SF2">
    <property type="entry name" value="PROTEASE HTPX HOMOLOG"/>
    <property type="match status" value="1"/>
</dbReference>
<evidence type="ECO:0000256" key="3">
    <source>
        <dbReference type="ARBA" id="ARBA00022670"/>
    </source>
</evidence>
<dbReference type="Proteomes" id="UP000267535">
    <property type="component" value="Unassembled WGS sequence"/>
</dbReference>
<dbReference type="InterPro" id="IPR001915">
    <property type="entry name" value="Peptidase_M48"/>
</dbReference>
<keyword evidence="4 11" id="KW-0812">Transmembrane</keyword>
<proteinExistence type="predicted"/>
<evidence type="ECO:0000259" key="12">
    <source>
        <dbReference type="Pfam" id="PF01435"/>
    </source>
</evidence>
<keyword evidence="7" id="KW-0862">Zinc</keyword>
<evidence type="ECO:0000313" key="14">
    <source>
        <dbReference type="Proteomes" id="UP000267535"/>
    </source>
</evidence>
<keyword evidence="2" id="KW-1003">Cell membrane</keyword>
<evidence type="ECO:0000256" key="11">
    <source>
        <dbReference type="SAM" id="Phobius"/>
    </source>
</evidence>
<evidence type="ECO:0000256" key="6">
    <source>
        <dbReference type="ARBA" id="ARBA00022801"/>
    </source>
</evidence>
<keyword evidence="8 11" id="KW-1133">Transmembrane helix</keyword>
<evidence type="ECO:0000256" key="10">
    <source>
        <dbReference type="ARBA" id="ARBA00023136"/>
    </source>
</evidence>
<keyword evidence="10 11" id="KW-0472">Membrane</keyword>
<sequence>MNFYTAQDRARKSSKLLLLLFLILNIALVVLINLLFAWYLWVNDDPLAMADRIFLDYLSWQRLFAVGAGIAVLLLFAAWLKWQDVKQGGGAVAELMGGDQILHSTSRDSERRLLNIVEEMSLAAGVPVPPVYVMRSEAGINAFAAGLGLKDAAICVTRGAIEGLSRDQLQGVIAHEFSHILNGDMRLNMRMIVILHGMIFFGELGRSFASSRTSWWVDGTKSKSSSRGSLVLLGLGLIIIGWCGVLLGNLIKAAVSRQREFLADASAVQFTRNPEGIADALKVIGGTRFMGYVNHPGSEEASHLFFSAVSPARWWSTHPPLEIRIRRIDPRWDGAYLEPVSAPVLPEIDQKPDQKIIDSLIGTLATAELLTEKDYLAGSAVPEDQALYCGTVLSDMARDPYDARILLLGLLLDSEPEIRSRQVAMIRQQDQTMVERLDRCDQHLAELPREEYLSLIELSLPALKTQSQTQYKAFKRLLIKVVRADQRIDLFEWVLYQLVSRFCDAHFGLLRIRENRYSDLSQLSAAYQIVLSTLAHYGSDDEVAADKAFNRGAGTTGLYNLRLLPEAECQRDAFSGAVSELSLATPYVKQRMLRGLIALVQHDGKVVAVERELLTAIAAVMESPLIGLDN</sequence>
<evidence type="ECO:0000256" key="2">
    <source>
        <dbReference type="ARBA" id="ARBA00022475"/>
    </source>
</evidence>
<feature type="domain" description="Peptidase M48" evidence="12">
    <location>
        <begin position="110"/>
        <end position="329"/>
    </location>
</feature>
<dbReference type="GO" id="GO:0006508">
    <property type="term" value="P:proteolysis"/>
    <property type="evidence" value="ECO:0007669"/>
    <property type="project" value="UniProtKB-KW"/>
</dbReference>
<reference evidence="13 14" key="1">
    <citation type="submission" date="2018-11" db="EMBL/GenBank/DDBJ databases">
        <title>The draft genome sequence of Amphritea balenae JAMM 1525T.</title>
        <authorList>
            <person name="Fang Z."/>
            <person name="Zhang Y."/>
            <person name="Han X."/>
        </authorList>
    </citation>
    <scope>NUCLEOTIDE SEQUENCE [LARGE SCALE GENOMIC DNA]</scope>
    <source>
        <strain evidence="13 14">JAMM 1525</strain>
    </source>
</reference>
<evidence type="ECO:0000256" key="7">
    <source>
        <dbReference type="ARBA" id="ARBA00022833"/>
    </source>
</evidence>
<evidence type="ECO:0000256" key="1">
    <source>
        <dbReference type="ARBA" id="ARBA00001947"/>
    </source>
</evidence>
<organism evidence="13 14">
    <name type="scientific">Amphritea balenae</name>
    <dbReference type="NCBI Taxonomy" id="452629"/>
    <lineage>
        <taxon>Bacteria</taxon>
        <taxon>Pseudomonadati</taxon>
        <taxon>Pseudomonadota</taxon>
        <taxon>Gammaproteobacteria</taxon>
        <taxon>Oceanospirillales</taxon>
        <taxon>Oceanospirillaceae</taxon>
        <taxon>Amphritea</taxon>
    </lineage>
</organism>
<keyword evidence="14" id="KW-1185">Reference proteome</keyword>
<comment type="cofactor">
    <cofactor evidence="1">
        <name>Zn(2+)</name>
        <dbReference type="ChEBI" id="CHEBI:29105"/>
    </cofactor>
</comment>
<feature type="transmembrane region" description="Helical" evidence="11">
    <location>
        <begin position="16"/>
        <end position="40"/>
    </location>
</feature>
<feature type="transmembrane region" description="Helical" evidence="11">
    <location>
        <begin position="60"/>
        <end position="80"/>
    </location>
</feature>
<keyword evidence="6" id="KW-0378">Hydrolase</keyword>
<accession>A0A3P1SQ18</accession>
<evidence type="ECO:0000256" key="4">
    <source>
        <dbReference type="ARBA" id="ARBA00022692"/>
    </source>
</evidence>
<dbReference type="InterPro" id="IPR050083">
    <property type="entry name" value="HtpX_protease"/>
</dbReference>